<dbReference type="InterPro" id="IPR001005">
    <property type="entry name" value="SANT/Myb"/>
</dbReference>
<reference evidence="5 6" key="1">
    <citation type="journal article" date="2017" name="Nat. Ecol. Evol.">
        <title>Scallop genome provides insights into evolution of bilaterian karyotype and development.</title>
        <authorList>
            <person name="Wang S."/>
            <person name="Zhang J."/>
            <person name="Jiao W."/>
            <person name="Li J."/>
            <person name="Xun X."/>
            <person name="Sun Y."/>
            <person name="Guo X."/>
            <person name="Huan P."/>
            <person name="Dong B."/>
            <person name="Zhang L."/>
            <person name="Hu X."/>
            <person name="Sun X."/>
            <person name="Wang J."/>
            <person name="Zhao C."/>
            <person name="Wang Y."/>
            <person name="Wang D."/>
            <person name="Huang X."/>
            <person name="Wang R."/>
            <person name="Lv J."/>
            <person name="Li Y."/>
            <person name="Zhang Z."/>
            <person name="Liu B."/>
            <person name="Lu W."/>
            <person name="Hui Y."/>
            <person name="Liang J."/>
            <person name="Zhou Z."/>
            <person name="Hou R."/>
            <person name="Li X."/>
            <person name="Liu Y."/>
            <person name="Li H."/>
            <person name="Ning X."/>
            <person name="Lin Y."/>
            <person name="Zhao L."/>
            <person name="Xing Q."/>
            <person name="Dou J."/>
            <person name="Li Y."/>
            <person name="Mao J."/>
            <person name="Guo H."/>
            <person name="Dou H."/>
            <person name="Li T."/>
            <person name="Mu C."/>
            <person name="Jiang W."/>
            <person name="Fu Q."/>
            <person name="Fu X."/>
            <person name="Miao Y."/>
            <person name="Liu J."/>
            <person name="Yu Q."/>
            <person name="Li R."/>
            <person name="Liao H."/>
            <person name="Li X."/>
            <person name="Kong Y."/>
            <person name="Jiang Z."/>
            <person name="Chourrout D."/>
            <person name="Li R."/>
            <person name="Bao Z."/>
        </authorList>
    </citation>
    <scope>NUCLEOTIDE SEQUENCE [LARGE SCALE GENOMIC DNA]</scope>
    <source>
        <strain evidence="5 6">PY_sf001</strain>
    </source>
</reference>
<keyword evidence="1" id="KW-0862">Zinc</keyword>
<dbReference type="EMBL" id="NEDP02005559">
    <property type="protein sequence ID" value="OWF38650.1"/>
    <property type="molecule type" value="Genomic_DNA"/>
</dbReference>
<protein>
    <recommendedName>
        <fullName evidence="7">Myb-like domain-containing protein</fullName>
    </recommendedName>
</protein>
<feature type="compositionally biased region" description="Basic and acidic residues" evidence="2">
    <location>
        <begin position="229"/>
        <end position="238"/>
    </location>
</feature>
<accession>A0A210PQ72</accession>
<organism evidence="5 6">
    <name type="scientific">Mizuhopecten yessoensis</name>
    <name type="common">Japanese scallop</name>
    <name type="synonym">Patinopecten yessoensis</name>
    <dbReference type="NCBI Taxonomy" id="6573"/>
    <lineage>
        <taxon>Eukaryota</taxon>
        <taxon>Metazoa</taxon>
        <taxon>Spiralia</taxon>
        <taxon>Lophotrochozoa</taxon>
        <taxon>Mollusca</taxon>
        <taxon>Bivalvia</taxon>
        <taxon>Autobranchia</taxon>
        <taxon>Pteriomorphia</taxon>
        <taxon>Pectinida</taxon>
        <taxon>Pectinoidea</taxon>
        <taxon>Pectinidae</taxon>
        <taxon>Mizuhopecten</taxon>
    </lineage>
</organism>
<keyword evidence="1" id="KW-0479">Metal-binding</keyword>
<feature type="compositionally biased region" description="Low complexity" evidence="2">
    <location>
        <begin position="64"/>
        <end position="88"/>
    </location>
</feature>
<evidence type="ECO:0000259" key="4">
    <source>
        <dbReference type="PROSITE" id="PS50157"/>
    </source>
</evidence>
<dbReference type="GO" id="GO:0008270">
    <property type="term" value="F:zinc ion binding"/>
    <property type="evidence" value="ECO:0007669"/>
    <property type="project" value="UniProtKB-KW"/>
</dbReference>
<keyword evidence="1" id="KW-0863">Zinc-finger</keyword>
<evidence type="ECO:0000256" key="2">
    <source>
        <dbReference type="SAM" id="MobiDB-lite"/>
    </source>
</evidence>
<dbReference type="PROSITE" id="PS50157">
    <property type="entry name" value="ZINC_FINGER_C2H2_2"/>
    <property type="match status" value="1"/>
</dbReference>
<keyword evidence="6" id="KW-1185">Reference proteome</keyword>
<dbReference type="InterPro" id="IPR013087">
    <property type="entry name" value="Znf_C2H2_type"/>
</dbReference>
<evidence type="ECO:0000256" key="1">
    <source>
        <dbReference type="PROSITE-ProRule" id="PRU00042"/>
    </source>
</evidence>
<name>A0A210PQ72_MIZYE</name>
<feature type="region of interest" description="Disordered" evidence="2">
    <location>
        <begin position="63"/>
        <end position="88"/>
    </location>
</feature>
<sequence>MVLMTEQDEDDLNRTQGENRNTMFECEECRKWFSEMHLFIAHESISVGSAESLVDVVPPNTAESNISSGSSGASASSGTSDANSSADAGTCMTTTVWTRAATLLLIDEYKSRMRLLTTGKLRKKSAWVQISKVLCSHGHNMTPSQCEGKWKTLLRGPKNVNDHNNKSGNDSKSHPYANEFAFISNKPNFNPLYVACSDSSANKQSTETSDSDGEKPVKSSKISPIKGKRSSDGSEPKPKQRKSHASEVINVLSNFISNQQERYENESARKEQMHSERMEIFRGFLSAAKSRGIGAVHNNQSG</sequence>
<dbReference type="Pfam" id="PF13837">
    <property type="entry name" value="Myb_DNA-bind_4"/>
    <property type="match status" value="1"/>
</dbReference>
<comment type="caution">
    <text evidence="5">The sequence shown here is derived from an EMBL/GenBank/DDBJ whole genome shotgun (WGS) entry which is preliminary data.</text>
</comment>
<dbReference type="InterPro" id="IPR044822">
    <property type="entry name" value="Myb_DNA-bind_4"/>
</dbReference>
<feature type="domain" description="Myb-like" evidence="3">
    <location>
        <begin position="97"/>
        <end position="154"/>
    </location>
</feature>
<feature type="region of interest" description="Disordered" evidence="2">
    <location>
        <begin position="202"/>
        <end position="245"/>
    </location>
</feature>
<dbReference type="Gene3D" id="1.10.10.60">
    <property type="entry name" value="Homeodomain-like"/>
    <property type="match status" value="1"/>
</dbReference>
<gene>
    <name evidence="5" type="ORF">KP79_PYT23065</name>
</gene>
<evidence type="ECO:0000259" key="3">
    <source>
        <dbReference type="PROSITE" id="PS50090"/>
    </source>
</evidence>
<evidence type="ECO:0008006" key="7">
    <source>
        <dbReference type="Google" id="ProtNLM"/>
    </source>
</evidence>
<dbReference type="AlphaFoldDB" id="A0A210PQ72"/>
<proteinExistence type="predicted"/>
<dbReference type="Proteomes" id="UP000242188">
    <property type="component" value="Unassembled WGS sequence"/>
</dbReference>
<evidence type="ECO:0000313" key="6">
    <source>
        <dbReference type="Proteomes" id="UP000242188"/>
    </source>
</evidence>
<feature type="domain" description="C2H2-type" evidence="4">
    <location>
        <begin position="24"/>
        <end position="51"/>
    </location>
</feature>
<dbReference type="PROSITE" id="PS50090">
    <property type="entry name" value="MYB_LIKE"/>
    <property type="match status" value="1"/>
</dbReference>
<evidence type="ECO:0000313" key="5">
    <source>
        <dbReference type="EMBL" id="OWF38650.1"/>
    </source>
</evidence>